<evidence type="ECO:0000256" key="10">
    <source>
        <dbReference type="RuleBase" id="RU000354"/>
    </source>
</evidence>
<keyword evidence="8" id="KW-1015">Disulfide bond</keyword>
<dbReference type="InterPro" id="IPR015615">
    <property type="entry name" value="TGF-beta-rel"/>
</dbReference>
<evidence type="ECO:0000256" key="9">
    <source>
        <dbReference type="ARBA" id="ARBA00023180"/>
    </source>
</evidence>
<feature type="domain" description="TGF-beta family profile" evidence="13">
    <location>
        <begin position="227"/>
        <end position="349"/>
    </location>
</feature>
<dbReference type="PANTHER" id="PTHR11848">
    <property type="entry name" value="TGF-BETA FAMILY"/>
    <property type="match status" value="1"/>
</dbReference>
<keyword evidence="3" id="KW-0217">Developmental protein</keyword>
<evidence type="ECO:0000256" key="11">
    <source>
        <dbReference type="SAM" id="MobiDB-lite"/>
    </source>
</evidence>
<name>A0A8C0HFE4_CHEAB</name>
<dbReference type="GeneTree" id="ENSGT00940000163919"/>
<dbReference type="GO" id="GO:0007369">
    <property type="term" value="P:gastrulation"/>
    <property type="evidence" value="ECO:0007669"/>
    <property type="project" value="UniProtKB-ARBA"/>
</dbReference>
<comment type="similarity">
    <text evidence="2 10">Belongs to the TGF-beta family.</text>
</comment>
<evidence type="ECO:0000256" key="1">
    <source>
        <dbReference type="ARBA" id="ARBA00004613"/>
    </source>
</evidence>
<dbReference type="Proteomes" id="UP000694404">
    <property type="component" value="Unplaced"/>
</dbReference>
<evidence type="ECO:0000256" key="2">
    <source>
        <dbReference type="ARBA" id="ARBA00006656"/>
    </source>
</evidence>
<protein>
    <recommendedName>
        <fullName evidence="13">TGF-beta family profile domain-containing protein</fullName>
    </recommendedName>
</protein>
<dbReference type="GO" id="GO:0005125">
    <property type="term" value="F:cytokine activity"/>
    <property type="evidence" value="ECO:0007669"/>
    <property type="project" value="TreeGrafter"/>
</dbReference>
<dbReference type="SMART" id="SM00204">
    <property type="entry name" value="TGFB"/>
    <property type="match status" value="1"/>
</dbReference>
<evidence type="ECO:0000313" key="15">
    <source>
        <dbReference type="Proteomes" id="UP000694404"/>
    </source>
</evidence>
<dbReference type="AlphaFoldDB" id="A0A8C0HFE4"/>
<keyword evidence="15" id="KW-1185">Reference proteome</keyword>
<dbReference type="OMA" id="AGECWQQ"/>
<evidence type="ECO:0000256" key="6">
    <source>
        <dbReference type="ARBA" id="ARBA00022729"/>
    </source>
</evidence>
<keyword evidence="6 12" id="KW-0732">Signal</keyword>
<evidence type="ECO:0000313" key="14">
    <source>
        <dbReference type="Ensembl" id="ENSCABP00000021566.1"/>
    </source>
</evidence>
<accession>A0A8C0HFE4</accession>
<reference evidence="14" key="1">
    <citation type="submission" date="2025-08" db="UniProtKB">
        <authorList>
            <consortium name="Ensembl"/>
        </authorList>
    </citation>
    <scope>IDENTIFICATION</scope>
</reference>
<dbReference type="GO" id="GO:0005615">
    <property type="term" value="C:extracellular space"/>
    <property type="evidence" value="ECO:0007669"/>
    <property type="project" value="TreeGrafter"/>
</dbReference>
<evidence type="ECO:0000256" key="4">
    <source>
        <dbReference type="ARBA" id="ARBA00022525"/>
    </source>
</evidence>
<keyword evidence="7 10" id="KW-0339">Growth factor</keyword>
<keyword evidence="4" id="KW-0964">Secreted</keyword>
<feature type="region of interest" description="Disordered" evidence="11">
    <location>
        <begin position="16"/>
        <end position="40"/>
    </location>
</feature>
<proteinExistence type="inferred from homology"/>
<evidence type="ECO:0000256" key="7">
    <source>
        <dbReference type="ARBA" id="ARBA00023030"/>
    </source>
</evidence>
<feature type="chain" id="PRO_5034335766" description="TGF-beta family profile domain-containing protein" evidence="12">
    <location>
        <begin position="18"/>
        <end position="349"/>
    </location>
</feature>
<evidence type="ECO:0000256" key="3">
    <source>
        <dbReference type="ARBA" id="ARBA00022473"/>
    </source>
</evidence>
<dbReference type="SUPFAM" id="SSF57501">
    <property type="entry name" value="Cystine-knot cytokines"/>
    <property type="match status" value="1"/>
</dbReference>
<dbReference type="FunFam" id="2.10.90.10:FF:000026">
    <property type="entry name" value="Nodal homolog 3-A"/>
    <property type="match status" value="1"/>
</dbReference>
<comment type="subcellular location">
    <subcellularLocation>
        <location evidence="1">Secreted</location>
    </subcellularLocation>
</comment>
<dbReference type="Gene3D" id="2.10.90.10">
    <property type="entry name" value="Cystine-knot cytokines"/>
    <property type="match status" value="1"/>
</dbReference>
<evidence type="ECO:0000256" key="12">
    <source>
        <dbReference type="SAM" id="SignalP"/>
    </source>
</evidence>
<dbReference type="Ensembl" id="ENSCABT00000023624.1">
    <property type="protein sequence ID" value="ENSCABP00000021566.1"/>
    <property type="gene ID" value="ENSCABG00000015892.1"/>
</dbReference>
<evidence type="ECO:0000256" key="5">
    <source>
        <dbReference type="ARBA" id="ARBA00022685"/>
    </source>
</evidence>
<dbReference type="PROSITE" id="PS51362">
    <property type="entry name" value="TGF_BETA_2"/>
    <property type="match status" value="1"/>
</dbReference>
<evidence type="ECO:0000256" key="8">
    <source>
        <dbReference type="ARBA" id="ARBA00023157"/>
    </source>
</evidence>
<dbReference type="InterPro" id="IPR029034">
    <property type="entry name" value="Cystine-knot_cytokine"/>
</dbReference>
<evidence type="ECO:0000259" key="13">
    <source>
        <dbReference type="PROSITE" id="PS51362"/>
    </source>
</evidence>
<reference evidence="14" key="2">
    <citation type="submission" date="2025-09" db="UniProtKB">
        <authorList>
            <consortium name="Ensembl"/>
        </authorList>
    </citation>
    <scope>IDENTIFICATION</scope>
</reference>
<dbReference type="Pfam" id="PF00019">
    <property type="entry name" value="TGF_beta"/>
    <property type="match status" value="1"/>
</dbReference>
<dbReference type="GO" id="GO:0008083">
    <property type="term" value="F:growth factor activity"/>
    <property type="evidence" value="ECO:0007669"/>
    <property type="project" value="UniProtKB-KW"/>
</dbReference>
<organism evidence="14 15">
    <name type="scientific">Chelonoidis abingdonii</name>
    <name type="common">Abingdon island giant tortoise</name>
    <name type="synonym">Testudo abingdonii</name>
    <dbReference type="NCBI Taxonomy" id="106734"/>
    <lineage>
        <taxon>Eukaryota</taxon>
        <taxon>Metazoa</taxon>
        <taxon>Chordata</taxon>
        <taxon>Craniata</taxon>
        <taxon>Vertebrata</taxon>
        <taxon>Euteleostomi</taxon>
        <taxon>Archelosauria</taxon>
        <taxon>Testudinata</taxon>
        <taxon>Testudines</taxon>
        <taxon>Cryptodira</taxon>
        <taxon>Durocryptodira</taxon>
        <taxon>Testudinoidea</taxon>
        <taxon>Testudinidae</taxon>
        <taxon>Chelonoidis</taxon>
    </lineage>
</organism>
<sequence length="349" mass="39263">WALWLLRLARLAGESRPQPARAPRRSPAPGGVSGISSGTGTAPPASMVSLYRGAGLPKIHISNWPCFSLCTGVDQVGQKWVIVFNFSSINPREELQLAELRLLLLDIFYQQETTCQSSFAASPTFPSNWMVLEVTEQLFKWFNSRNSTKNSSRRSPAQTRRYATHLPKKERKHCKLNSADNQVLLVLFPSFSKGGKRVGCSTLLQTAKGSKYLMQGTMHLWSTKTHRHHKKLQELVLQSPERAGSKSLCRRVDFHADFDGIGWGSWIVYPPKYNAFCGEGECPTSPEEEFQPTNNAYVQSLLKYYHPDHVPASCCSSLRMSPLSMLYYEEGQVTIGHHEDMIVEECGCY</sequence>
<dbReference type="InterPro" id="IPR001839">
    <property type="entry name" value="TGF-b_C"/>
</dbReference>
<keyword evidence="9" id="KW-0325">Glycoprotein</keyword>
<dbReference type="PANTHER" id="PTHR11848:SF159">
    <property type="entry name" value="NODAL HOMOLOG"/>
    <property type="match status" value="1"/>
</dbReference>
<keyword evidence="5" id="KW-0165">Cleavage on pair of basic residues</keyword>
<feature type="signal peptide" evidence="12">
    <location>
        <begin position="1"/>
        <end position="17"/>
    </location>
</feature>